<keyword evidence="3" id="KW-1185">Reference proteome</keyword>
<gene>
    <name evidence="2" type="ORF">LTR16_010419</name>
</gene>
<comment type="caution">
    <text evidence="2">The sequence shown here is derived from an EMBL/GenBank/DDBJ whole genome shotgun (WGS) entry which is preliminary data.</text>
</comment>
<organism evidence="2 3">
    <name type="scientific">Cryomyces antarcticus</name>
    <dbReference type="NCBI Taxonomy" id="329879"/>
    <lineage>
        <taxon>Eukaryota</taxon>
        <taxon>Fungi</taxon>
        <taxon>Dikarya</taxon>
        <taxon>Ascomycota</taxon>
        <taxon>Pezizomycotina</taxon>
        <taxon>Dothideomycetes</taxon>
        <taxon>Dothideomycetes incertae sedis</taxon>
        <taxon>Cryomyces</taxon>
    </lineage>
</organism>
<dbReference type="EMBL" id="JAVRRA010011166">
    <property type="protein sequence ID" value="KAK5240606.1"/>
    <property type="molecule type" value="Genomic_DNA"/>
</dbReference>
<evidence type="ECO:0000313" key="2">
    <source>
        <dbReference type="EMBL" id="KAK5240606.1"/>
    </source>
</evidence>
<reference evidence="2 3" key="1">
    <citation type="submission" date="2023-08" db="EMBL/GenBank/DDBJ databases">
        <title>Black Yeasts Isolated from many extreme environments.</title>
        <authorList>
            <person name="Coleine C."/>
            <person name="Stajich J.E."/>
            <person name="Selbmann L."/>
        </authorList>
    </citation>
    <scope>NUCLEOTIDE SEQUENCE [LARGE SCALE GENOMIC DNA]</scope>
    <source>
        <strain evidence="2 3">CCFEE 536</strain>
    </source>
</reference>
<name>A0ABR0LTA6_9PEZI</name>
<protein>
    <submittedName>
        <fullName evidence="2">Uncharacterized protein</fullName>
    </submittedName>
</protein>
<feature type="compositionally biased region" description="Basic and acidic residues" evidence="1">
    <location>
        <begin position="1"/>
        <end position="12"/>
    </location>
</feature>
<sequence>RQEIPTARRAEEDASLYRLFRPPPSPPLTKSSGKAEDPEACARTTQLLDNKQLNFRALDRLSKTTT</sequence>
<dbReference type="Proteomes" id="UP001357485">
    <property type="component" value="Unassembled WGS sequence"/>
</dbReference>
<evidence type="ECO:0000256" key="1">
    <source>
        <dbReference type="SAM" id="MobiDB-lite"/>
    </source>
</evidence>
<evidence type="ECO:0000313" key="3">
    <source>
        <dbReference type="Proteomes" id="UP001357485"/>
    </source>
</evidence>
<accession>A0ABR0LTA6</accession>
<feature type="non-terminal residue" evidence="2">
    <location>
        <position position="1"/>
    </location>
</feature>
<feature type="region of interest" description="Disordered" evidence="1">
    <location>
        <begin position="1"/>
        <end position="40"/>
    </location>
</feature>
<proteinExistence type="predicted"/>